<gene>
    <name evidence="1" type="ORF">DM48_7432</name>
</gene>
<dbReference type="AlphaFoldDB" id="A0AAW3EW94"/>
<protein>
    <submittedName>
        <fullName evidence="1">Transposase family protein</fullName>
    </submittedName>
</protein>
<evidence type="ECO:0000313" key="2">
    <source>
        <dbReference type="Proteomes" id="UP000029590"/>
    </source>
</evidence>
<dbReference type="Proteomes" id="UP000029590">
    <property type="component" value="Unassembled WGS sequence"/>
</dbReference>
<dbReference type="RefSeq" id="WP_174490199.1">
    <property type="nucleotide sequence ID" value="NZ_CADEVY010000004.1"/>
</dbReference>
<accession>A0AAW3EW94</accession>
<organism evidence="1 2">
    <name type="scientific">Burkholderia gladioli</name>
    <name type="common">Pseudomonas marginata</name>
    <name type="synonym">Phytomonas marginata</name>
    <dbReference type="NCBI Taxonomy" id="28095"/>
    <lineage>
        <taxon>Bacteria</taxon>
        <taxon>Pseudomonadati</taxon>
        <taxon>Pseudomonadota</taxon>
        <taxon>Betaproteobacteria</taxon>
        <taxon>Burkholderiales</taxon>
        <taxon>Burkholderiaceae</taxon>
        <taxon>Burkholderia</taxon>
    </lineage>
</organism>
<evidence type="ECO:0000313" key="1">
    <source>
        <dbReference type="EMBL" id="KGC11041.1"/>
    </source>
</evidence>
<sequence length="128" mass="13815">MSPDLCDEPVQTFQAFTGDLQRMADLPVATGTKTVVMESTGVYRVAAYEVLKSRGLEVVLADAREARAVSGRKSDVTTHNGRSDCTRAGCYGPAFGLAETSRNCARTCVVAKSIPTMPPRISSICRRR</sequence>
<name>A0AAW3EW94_BURGA</name>
<dbReference type="EMBL" id="JPGG01000017">
    <property type="protein sequence ID" value="KGC11041.1"/>
    <property type="molecule type" value="Genomic_DNA"/>
</dbReference>
<proteinExistence type="predicted"/>
<comment type="caution">
    <text evidence="1">The sequence shown here is derived from an EMBL/GenBank/DDBJ whole genome shotgun (WGS) entry which is preliminary data.</text>
</comment>
<reference evidence="1 2" key="1">
    <citation type="submission" date="2014-04" db="EMBL/GenBank/DDBJ databases">
        <authorList>
            <person name="Bishop-Lilly K.A."/>
            <person name="Broomall S.M."/>
            <person name="Chain P.S."/>
            <person name="Chertkov O."/>
            <person name="Coyne S.R."/>
            <person name="Daligault H.E."/>
            <person name="Davenport K.W."/>
            <person name="Erkkila T."/>
            <person name="Frey K.G."/>
            <person name="Gibbons H.S."/>
            <person name="Gu W."/>
            <person name="Jaissle J."/>
            <person name="Johnson S.L."/>
            <person name="Koroleva G.I."/>
            <person name="Ladner J.T."/>
            <person name="Lo C.-C."/>
            <person name="Minogue T.D."/>
            <person name="Munk C."/>
            <person name="Palacios G.F."/>
            <person name="Redden C.L."/>
            <person name="Rosenzweig C.N."/>
            <person name="Scholz M.B."/>
            <person name="Teshima H."/>
            <person name="Xu Y."/>
        </authorList>
    </citation>
    <scope>NUCLEOTIDE SEQUENCE [LARGE SCALE GENOMIC DNA]</scope>
    <source>
        <strain evidence="2">gladioli</strain>
    </source>
</reference>